<comment type="catalytic activity">
    <reaction evidence="1">
        <text>a triacylglycerol + H2O = a diacylglycerol + a fatty acid + H(+)</text>
        <dbReference type="Rhea" id="RHEA:12044"/>
        <dbReference type="ChEBI" id="CHEBI:15377"/>
        <dbReference type="ChEBI" id="CHEBI:15378"/>
        <dbReference type="ChEBI" id="CHEBI:17855"/>
        <dbReference type="ChEBI" id="CHEBI:18035"/>
        <dbReference type="ChEBI" id="CHEBI:28868"/>
        <dbReference type="EC" id="3.1.1.3"/>
    </reaction>
</comment>
<evidence type="ECO:0000256" key="7">
    <source>
        <dbReference type="ARBA" id="ARBA00022692"/>
    </source>
</evidence>
<comment type="subcellular location">
    <subcellularLocation>
        <location evidence="3">Endosome</location>
        <location evidence="3">Multivesicular body membrane</location>
        <topology evidence="3">Single-pass type II membrane protein</topology>
    </subcellularLocation>
    <subcellularLocation>
        <location evidence="2">Prevacuolar compartment membrane</location>
        <topology evidence="2">Single-pass type II membrane protein</topology>
    </subcellularLocation>
</comment>
<evidence type="ECO:0000313" key="21">
    <source>
        <dbReference type="EMBL" id="TBU35706.1"/>
    </source>
</evidence>
<feature type="signal peptide" evidence="19">
    <location>
        <begin position="1"/>
        <end position="23"/>
    </location>
</feature>
<keyword evidence="14" id="KW-0443">Lipid metabolism</keyword>
<protein>
    <recommendedName>
        <fullName evidence="6">triacylglycerol lipase</fullName>
        <ecNumber evidence="6">3.1.1.3</ecNumber>
    </recommendedName>
    <alternativeName>
        <fullName evidence="18">Autophagy-related protein 15</fullName>
    </alternativeName>
</protein>
<dbReference type="PANTHER" id="PTHR47175:SF2">
    <property type="entry name" value="LIPASE ATG15-RELATED"/>
    <property type="match status" value="1"/>
</dbReference>
<evidence type="ECO:0000256" key="13">
    <source>
        <dbReference type="ARBA" id="ARBA00023006"/>
    </source>
</evidence>
<evidence type="ECO:0000256" key="5">
    <source>
        <dbReference type="ARBA" id="ARBA00011137"/>
    </source>
</evidence>
<gene>
    <name evidence="22" type="ORF">BD310DRAFT_864317</name>
    <name evidence="21" type="ORF">BD311DRAFT_744445</name>
</gene>
<dbReference type="GO" id="GO:0004620">
    <property type="term" value="F:phospholipase activity"/>
    <property type="evidence" value="ECO:0007669"/>
    <property type="project" value="TreeGrafter"/>
</dbReference>
<comment type="similarity">
    <text evidence="4">Belongs to the AB hydrolase superfamily. Lipase family.</text>
</comment>
<dbReference type="GO" id="GO:0005775">
    <property type="term" value="C:vacuolar lumen"/>
    <property type="evidence" value="ECO:0007669"/>
    <property type="project" value="TreeGrafter"/>
</dbReference>
<sequence>MRILASLLPLLLSAISHTASTNAREGTTARTPISFELHTEYTPRLEDGDVRELSEVAFEISTGSSQRPSSTVILLQATPTTVHRPRNAAAFQHTRVRSLRFQESEPVEWEEVQVLAPDVEDKHTLSQLARMTGNAYALPGRPNWYDIDPAWNTSFPFGWEDKADGFRGHVFLSPDNATVVLSIKGTTLQGPSSKKDKFNDNLLFSCCCARVDITWIFHQVCDCYAKHWRCDNTCLTDALVQDSLFYNIGVGLVNNLTALYPNADIWLVGHSLGGSLASLLGATFGLPAVAFEAPGERLAAQRLHLPFPPPTENSTSPSPPAYGRAPVTHVYHNADPIPQGVCTGAGSPCAQAGYALETRCHLGRSIVYDTVGKLGWRVDIRKHVIKEVITHVIEAEPEGGWDDDKEVPVAKVEEECLDCFKWEFGEFKDRDGDDD</sequence>
<dbReference type="SUPFAM" id="SSF53474">
    <property type="entry name" value="alpha/beta-Hydrolases"/>
    <property type="match status" value="1"/>
</dbReference>
<keyword evidence="9 21" id="KW-0378">Hydrolase</keyword>
<evidence type="ECO:0000256" key="19">
    <source>
        <dbReference type="SAM" id="SignalP"/>
    </source>
</evidence>
<evidence type="ECO:0000256" key="1">
    <source>
        <dbReference type="ARBA" id="ARBA00001024"/>
    </source>
</evidence>
<feature type="chain" id="PRO_5040597606" description="triacylglycerol lipase" evidence="19">
    <location>
        <begin position="24"/>
        <end position="435"/>
    </location>
</feature>
<dbReference type="Proteomes" id="UP000292082">
    <property type="component" value="Unassembled WGS sequence"/>
</dbReference>
<dbReference type="GO" id="GO:0006660">
    <property type="term" value="P:phosphatidylserine catabolic process"/>
    <property type="evidence" value="ECO:0007669"/>
    <property type="project" value="TreeGrafter"/>
</dbReference>
<dbReference type="OrthoDB" id="58570at2759"/>
<organism evidence="21">
    <name type="scientific">Dichomitus squalens</name>
    <dbReference type="NCBI Taxonomy" id="114155"/>
    <lineage>
        <taxon>Eukaryota</taxon>
        <taxon>Fungi</taxon>
        <taxon>Dikarya</taxon>
        <taxon>Basidiomycota</taxon>
        <taxon>Agaricomycotina</taxon>
        <taxon>Agaricomycetes</taxon>
        <taxon>Polyporales</taxon>
        <taxon>Polyporaceae</taxon>
        <taxon>Dichomitus</taxon>
    </lineage>
</organism>
<keyword evidence="23" id="KW-1185">Reference proteome</keyword>
<keyword evidence="7" id="KW-0812">Transmembrane</keyword>
<keyword evidence="19" id="KW-0732">Signal</keyword>
<evidence type="ECO:0000313" key="22">
    <source>
        <dbReference type="EMBL" id="TBU65552.1"/>
    </source>
</evidence>
<keyword evidence="16" id="KW-0325">Glycoprotein</keyword>
<evidence type="ECO:0000256" key="3">
    <source>
        <dbReference type="ARBA" id="ARBA00004343"/>
    </source>
</evidence>
<evidence type="ECO:0000256" key="4">
    <source>
        <dbReference type="ARBA" id="ARBA00010701"/>
    </source>
</evidence>
<dbReference type="GO" id="GO:0046461">
    <property type="term" value="P:neutral lipid catabolic process"/>
    <property type="evidence" value="ECO:0007669"/>
    <property type="project" value="TreeGrafter"/>
</dbReference>
<keyword evidence="12" id="KW-1133">Transmembrane helix</keyword>
<keyword evidence="8" id="KW-0967">Endosome</keyword>
<evidence type="ECO:0000256" key="11">
    <source>
        <dbReference type="ARBA" id="ARBA00022968"/>
    </source>
</evidence>
<evidence type="ECO:0000256" key="18">
    <source>
        <dbReference type="ARBA" id="ARBA00029828"/>
    </source>
</evidence>
<comment type="function">
    <text evidence="17">Lipase which is essential for lysis of subvacuolar cytoplasm to vacuole targeted bodies and intravacuolar autophagic bodies. Involved in the lysis of intravacuolar multivesicular body (MVB) vesicles. The intravacuolar membrane disintegration by ATG15 is critical to life span extension.</text>
</comment>
<name>A0A4Q9N9J6_9APHY</name>
<dbReference type="GO" id="GO:0004806">
    <property type="term" value="F:triacylglycerol lipase activity"/>
    <property type="evidence" value="ECO:0007669"/>
    <property type="project" value="UniProtKB-EC"/>
</dbReference>
<accession>A0A4Q9N9J6</accession>
<dbReference type="STRING" id="114155.A0A4Q9N9J6"/>
<evidence type="ECO:0000256" key="10">
    <source>
        <dbReference type="ARBA" id="ARBA00022963"/>
    </source>
</evidence>
<dbReference type="Pfam" id="PF01764">
    <property type="entry name" value="Lipase_3"/>
    <property type="match status" value="1"/>
</dbReference>
<evidence type="ECO:0000313" key="23">
    <source>
        <dbReference type="Proteomes" id="UP000292082"/>
    </source>
</evidence>
<evidence type="ECO:0000256" key="15">
    <source>
        <dbReference type="ARBA" id="ARBA00023136"/>
    </source>
</evidence>
<dbReference type="GO" id="GO:0032585">
    <property type="term" value="C:multivesicular body membrane"/>
    <property type="evidence" value="ECO:0007669"/>
    <property type="project" value="UniProtKB-SubCell"/>
</dbReference>
<comment type="subunit">
    <text evidence="5">Binds to both phosphatidylinositol (PI) and phosphatidylinositol 3,5-bisphosphate (PIP2).</text>
</comment>
<dbReference type="PANTHER" id="PTHR47175">
    <property type="entry name" value="LIPASE ATG15-RELATED"/>
    <property type="match status" value="1"/>
</dbReference>
<keyword evidence="15" id="KW-0472">Membrane</keyword>
<dbReference type="Gene3D" id="3.40.50.1820">
    <property type="entry name" value="alpha/beta hydrolase"/>
    <property type="match status" value="1"/>
</dbReference>
<feature type="domain" description="Fungal lipase-type" evidence="20">
    <location>
        <begin position="253"/>
        <end position="282"/>
    </location>
</feature>
<dbReference type="EC" id="3.1.1.3" evidence="6"/>
<dbReference type="InterPro" id="IPR002921">
    <property type="entry name" value="Fungal_lipase-type"/>
</dbReference>
<proteinExistence type="inferred from homology"/>
<evidence type="ECO:0000256" key="17">
    <source>
        <dbReference type="ARBA" id="ARBA00024663"/>
    </source>
</evidence>
<dbReference type="GO" id="GO:0034496">
    <property type="term" value="P:multivesicular body membrane disassembly"/>
    <property type="evidence" value="ECO:0007669"/>
    <property type="project" value="TreeGrafter"/>
</dbReference>
<keyword evidence="13" id="KW-0072">Autophagy</keyword>
<dbReference type="Proteomes" id="UP000292957">
    <property type="component" value="Unassembled WGS sequence"/>
</dbReference>
<evidence type="ECO:0000256" key="2">
    <source>
        <dbReference type="ARBA" id="ARBA00004270"/>
    </source>
</evidence>
<dbReference type="AlphaFoldDB" id="A0A4Q9N9J6"/>
<evidence type="ECO:0000256" key="14">
    <source>
        <dbReference type="ARBA" id="ARBA00023098"/>
    </source>
</evidence>
<evidence type="ECO:0000256" key="9">
    <source>
        <dbReference type="ARBA" id="ARBA00022801"/>
    </source>
</evidence>
<evidence type="ECO:0000256" key="16">
    <source>
        <dbReference type="ARBA" id="ARBA00023180"/>
    </source>
</evidence>
<keyword evidence="10" id="KW-0442">Lipid degradation</keyword>
<dbReference type="InterPro" id="IPR029058">
    <property type="entry name" value="AB_hydrolase_fold"/>
</dbReference>
<keyword evidence="11" id="KW-0735">Signal-anchor</keyword>
<evidence type="ECO:0000256" key="12">
    <source>
        <dbReference type="ARBA" id="ARBA00022989"/>
    </source>
</evidence>
<dbReference type="EMBL" id="ML145084">
    <property type="protein sequence ID" value="TBU65552.1"/>
    <property type="molecule type" value="Genomic_DNA"/>
</dbReference>
<dbReference type="CDD" id="cd00519">
    <property type="entry name" value="Lipase_3"/>
    <property type="match status" value="1"/>
</dbReference>
<evidence type="ECO:0000256" key="8">
    <source>
        <dbReference type="ARBA" id="ARBA00022753"/>
    </source>
</evidence>
<reference evidence="21 23" key="1">
    <citation type="submission" date="2019-01" db="EMBL/GenBank/DDBJ databases">
        <title>Draft genome sequences of three monokaryotic isolates of the white-rot basidiomycete fungus Dichomitus squalens.</title>
        <authorList>
            <consortium name="DOE Joint Genome Institute"/>
            <person name="Lopez S.C."/>
            <person name="Andreopoulos B."/>
            <person name="Pangilinan J."/>
            <person name="Lipzen A."/>
            <person name="Riley R."/>
            <person name="Ahrendt S."/>
            <person name="Ng V."/>
            <person name="Barry K."/>
            <person name="Daum C."/>
            <person name="Grigoriev I.V."/>
            <person name="Hilden K.S."/>
            <person name="Makela M.R."/>
            <person name="de Vries R.P."/>
        </authorList>
    </citation>
    <scope>NUCLEOTIDE SEQUENCE [LARGE SCALE GENOMIC DNA]</scope>
    <source>
        <strain evidence="22 23">CBS 464.89</strain>
        <strain evidence="21">OM18370.1</strain>
    </source>
</reference>
<dbReference type="GO" id="GO:0034727">
    <property type="term" value="P:piecemeal microautophagy of the nucleus"/>
    <property type="evidence" value="ECO:0007669"/>
    <property type="project" value="TreeGrafter"/>
</dbReference>
<evidence type="ECO:0000259" key="20">
    <source>
        <dbReference type="Pfam" id="PF01764"/>
    </source>
</evidence>
<dbReference type="EMBL" id="ML143386">
    <property type="protein sequence ID" value="TBU35706.1"/>
    <property type="molecule type" value="Genomic_DNA"/>
</dbReference>
<evidence type="ECO:0000256" key="6">
    <source>
        <dbReference type="ARBA" id="ARBA00013279"/>
    </source>
</evidence>
<dbReference type="InterPro" id="IPR050805">
    <property type="entry name" value="ATG15_Lipase"/>
</dbReference>